<keyword evidence="4" id="KW-1185">Reference proteome</keyword>
<dbReference type="KEGG" id="bne:DA69_09160"/>
<feature type="domain" description="IPTL-CTERM protein sorting" evidence="2">
    <location>
        <begin position="59"/>
        <end position="88"/>
    </location>
</feature>
<dbReference type="AlphaFoldDB" id="A0A172Y6S2"/>
<dbReference type="Proteomes" id="UP000077603">
    <property type="component" value="Chromosome"/>
</dbReference>
<evidence type="ECO:0000313" key="3">
    <source>
        <dbReference type="EMBL" id="ANF54898.1"/>
    </source>
</evidence>
<evidence type="ECO:0000259" key="2">
    <source>
        <dbReference type="Pfam" id="PF18203"/>
    </source>
</evidence>
<dbReference type="Pfam" id="PF18203">
    <property type="entry name" value="IPTL-CTERM"/>
    <property type="match status" value="1"/>
</dbReference>
<protein>
    <recommendedName>
        <fullName evidence="2">IPTL-CTERM protein sorting domain-containing protein</fullName>
    </recommendedName>
</protein>
<name>A0A172Y6S2_9CAUL</name>
<keyword evidence="1" id="KW-1133">Transmembrane helix</keyword>
<gene>
    <name evidence="3" type="ORF">DA69_09160</name>
</gene>
<evidence type="ECO:0000256" key="1">
    <source>
        <dbReference type="SAM" id="Phobius"/>
    </source>
</evidence>
<keyword evidence="1" id="KW-0472">Membrane</keyword>
<dbReference type="EMBL" id="CP015614">
    <property type="protein sequence ID" value="ANF54898.1"/>
    <property type="molecule type" value="Genomic_DNA"/>
</dbReference>
<keyword evidence="1" id="KW-0812">Transmembrane</keyword>
<evidence type="ECO:0000313" key="4">
    <source>
        <dbReference type="Proteomes" id="UP000077603"/>
    </source>
</evidence>
<dbReference type="NCBIfam" id="TIGR04174">
    <property type="entry name" value="IPTL_CTERM"/>
    <property type="match status" value="1"/>
</dbReference>
<sequence>MAHCVGSVDGNKDISLSDGEYIAVFTTAGSATGGEEVGFGFGGPAAVTLVPYPTTPVVASVPTLSEWAMIFLGVALAGGAALMIQRRRTA</sequence>
<proteinExistence type="predicted"/>
<reference evidence="3 4" key="1">
    <citation type="journal article" date="2014" name="Genome Announc.">
        <title>Genome Sequence of a Promising Hydrogen-Producing Facultative Anaerobic Bacterium, Brevundimonas naejangsanensis Strain B1.</title>
        <authorList>
            <person name="Su H."/>
            <person name="Zhang T."/>
            <person name="Bao M."/>
            <person name="Jiang Y."/>
            <person name="Wang Y."/>
            <person name="Tan T."/>
        </authorList>
    </citation>
    <scope>NUCLEOTIDE SEQUENCE [LARGE SCALE GENOMIC DNA]</scope>
    <source>
        <strain evidence="3 4">B1</strain>
    </source>
</reference>
<dbReference type="InterPro" id="IPR026442">
    <property type="entry name" value="IPTL_CTERM"/>
</dbReference>
<accession>A0A172Y6S2</accession>
<feature type="transmembrane region" description="Helical" evidence="1">
    <location>
        <begin position="67"/>
        <end position="84"/>
    </location>
</feature>
<organism evidence="3 4">
    <name type="scientific">Brevundimonas naejangsanensis</name>
    <dbReference type="NCBI Taxonomy" id="588932"/>
    <lineage>
        <taxon>Bacteria</taxon>
        <taxon>Pseudomonadati</taxon>
        <taxon>Pseudomonadota</taxon>
        <taxon>Alphaproteobacteria</taxon>
        <taxon>Caulobacterales</taxon>
        <taxon>Caulobacteraceae</taxon>
        <taxon>Brevundimonas</taxon>
    </lineage>
</organism>